<name>A0A0N0ZUP9_CHRID</name>
<proteinExistence type="predicted"/>
<sequence>MARINLSFRWSALALFKDKTAQIAAGSQPINVIWRIRQTIPVIIFPRTIKERKGRRIANNMVSDFNIMNTKVSYIFKNRAGFYLKSIELIKEVKI</sequence>
<evidence type="ECO:0000313" key="2">
    <source>
        <dbReference type="Proteomes" id="UP000037953"/>
    </source>
</evidence>
<dbReference type="EMBL" id="LJOD01000019">
    <property type="protein sequence ID" value="KPE49367.1"/>
    <property type="molecule type" value="Genomic_DNA"/>
</dbReference>
<reference evidence="1 2" key="1">
    <citation type="journal article" date="2015" name="Genom Data">
        <title>Draft genome sequence of a multidrug-resistant Chryseobacterium indologenes isolate from Malaysia.</title>
        <authorList>
            <person name="Yu C.Y."/>
            <person name="Ang G.Y."/>
            <person name="Cheng H.J."/>
            <person name="Cheong Y.M."/>
            <person name="Yin W.F."/>
            <person name="Chan K.G."/>
        </authorList>
    </citation>
    <scope>NUCLEOTIDE SEQUENCE [LARGE SCALE GENOMIC DNA]</scope>
    <source>
        <strain evidence="1 2">CI_885</strain>
    </source>
</reference>
<accession>A0A0N0ZUP9</accession>
<protein>
    <submittedName>
        <fullName evidence="1">Uncharacterized protein</fullName>
    </submittedName>
</protein>
<dbReference type="AlphaFoldDB" id="A0A0N0ZUP9"/>
<comment type="caution">
    <text evidence="1">The sequence shown here is derived from an EMBL/GenBank/DDBJ whole genome shotgun (WGS) entry which is preliminary data.</text>
</comment>
<gene>
    <name evidence="1" type="ORF">AOB46_20520</name>
</gene>
<dbReference type="Proteomes" id="UP000037953">
    <property type="component" value="Unassembled WGS sequence"/>
</dbReference>
<reference evidence="2" key="2">
    <citation type="submission" date="2015-09" db="EMBL/GenBank/DDBJ databases">
        <title>Draft genome sequence of a multidrug-resistant Chryseobacterium indologenes isolate from Malaysia.</title>
        <authorList>
            <person name="Yu C.Y."/>
            <person name="Ang G.Y."/>
            <person name="Chan K.-G."/>
        </authorList>
    </citation>
    <scope>NUCLEOTIDE SEQUENCE [LARGE SCALE GENOMIC DNA]</scope>
    <source>
        <strain evidence="2">CI_885</strain>
    </source>
</reference>
<organism evidence="1 2">
    <name type="scientific">Chryseobacterium indologenes</name>
    <name type="common">Flavobacterium indologenes</name>
    <dbReference type="NCBI Taxonomy" id="253"/>
    <lineage>
        <taxon>Bacteria</taxon>
        <taxon>Pseudomonadati</taxon>
        <taxon>Bacteroidota</taxon>
        <taxon>Flavobacteriia</taxon>
        <taxon>Flavobacteriales</taxon>
        <taxon>Weeksellaceae</taxon>
        <taxon>Chryseobacterium group</taxon>
        <taxon>Chryseobacterium</taxon>
    </lineage>
</organism>
<evidence type="ECO:0000313" key="1">
    <source>
        <dbReference type="EMBL" id="KPE49367.1"/>
    </source>
</evidence>